<dbReference type="Pfam" id="PF00059">
    <property type="entry name" value="Lectin_C"/>
    <property type="match status" value="4"/>
</dbReference>
<dbReference type="InterPro" id="IPR018378">
    <property type="entry name" value="C-type_lectin_CS"/>
</dbReference>
<dbReference type="CDD" id="cd00037">
    <property type="entry name" value="CLECT"/>
    <property type="match status" value="5"/>
</dbReference>
<reference evidence="4" key="2">
    <citation type="submission" date="2020-11" db="EMBL/GenBank/DDBJ databases">
        <authorList>
            <person name="McCartney M.A."/>
            <person name="Auch B."/>
            <person name="Kono T."/>
            <person name="Mallez S."/>
            <person name="Becker A."/>
            <person name="Gohl D.M."/>
            <person name="Silverstein K.A.T."/>
            <person name="Koren S."/>
            <person name="Bechman K.B."/>
            <person name="Herman A."/>
            <person name="Abrahante J.E."/>
            <person name="Garbe J."/>
        </authorList>
    </citation>
    <scope>NUCLEOTIDE SEQUENCE</scope>
    <source>
        <strain evidence="4">Duluth1</strain>
        <tissue evidence="4">Whole animal</tissue>
    </source>
</reference>
<feature type="domain" description="C-type lectin" evidence="3">
    <location>
        <begin position="821"/>
        <end position="940"/>
    </location>
</feature>
<dbReference type="PROSITE" id="PS00615">
    <property type="entry name" value="C_TYPE_LECTIN_1"/>
    <property type="match status" value="2"/>
</dbReference>
<dbReference type="EMBL" id="JAIWYP010000015">
    <property type="protein sequence ID" value="KAH3702847.1"/>
    <property type="molecule type" value="Genomic_DNA"/>
</dbReference>
<feature type="domain" description="C-type lectin" evidence="3">
    <location>
        <begin position="557"/>
        <end position="680"/>
    </location>
</feature>
<dbReference type="AlphaFoldDB" id="A0A9D3YL91"/>
<dbReference type="SMART" id="SM00034">
    <property type="entry name" value="CLECT"/>
    <property type="match status" value="6"/>
</dbReference>
<dbReference type="PROSITE" id="PS50041">
    <property type="entry name" value="C_TYPE_LECTIN_2"/>
    <property type="match status" value="6"/>
</dbReference>
<comment type="caution">
    <text evidence="4">The sequence shown here is derived from an EMBL/GenBank/DDBJ whole genome shotgun (WGS) entry which is preliminary data.</text>
</comment>
<dbReference type="InterPro" id="IPR016186">
    <property type="entry name" value="C-type_lectin-like/link_sf"/>
</dbReference>
<proteinExistence type="predicted"/>
<keyword evidence="5" id="KW-1185">Reference proteome</keyword>
<reference evidence="4" key="1">
    <citation type="journal article" date="2019" name="bioRxiv">
        <title>The Genome of the Zebra Mussel, Dreissena polymorpha: A Resource for Invasive Species Research.</title>
        <authorList>
            <person name="McCartney M.A."/>
            <person name="Auch B."/>
            <person name="Kono T."/>
            <person name="Mallez S."/>
            <person name="Zhang Y."/>
            <person name="Obille A."/>
            <person name="Becker A."/>
            <person name="Abrahante J.E."/>
            <person name="Garbe J."/>
            <person name="Badalamenti J.P."/>
            <person name="Herman A."/>
            <person name="Mangelson H."/>
            <person name="Liachko I."/>
            <person name="Sullivan S."/>
            <person name="Sone E.D."/>
            <person name="Koren S."/>
            <person name="Silverstein K.A.T."/>
            <person name="Beckman K.B."/>
            <person name="Gohl D.M."/>
        </authorList>
    </citation>
    <scope>NUCLEOTIDE SEQUENCE</scope>
    <source>
        <strain evidence="4">Duluth1</strain>
        <tissue evidence="4">Whole animal</tissue>
    </source>
</reference>
<dbReference type="InterPro" id="IPR001304">
    <property type="entry name" value="C-type_lectin-like"/>
</dbReference>
<sequence>MAANCADSCGVCKGAPSRGYWLGMQRSPGQRLYSWSDRSPVTYTLWHKGEPSALENTGGSCVGLYVPINQMNDGSCSDILDGYVCKQPMQRLSNASAIDNSLGCNGTQLAYKDMCFKYIHSPMTWNKAKTYCETTERGSLVVIKNRYVQAFVASELHNQIEDVWIGLSINGSLPSKLQWAAADHHIRFTNLEAADINSLGNTGCFALQQKKPIGLWKEYNCSTKLPFLCQKLRNGFSTAPAMPTVPTTNVATKCDDSWTQFQGVCYKLSSRDHGLKTWSVANDICTHYGGNLVYIGSQDVQNFIYSFVNGDIFLGLHDKGNEGVFAWSNGKPMVYTNWVSGEPNNYGVNEDCASMVKYNGQWNDDSCHTTKAFVCEIPLGKPVNKEAVPDFSKLEECNTTSYGNSNMKWYRHQAFCYYVETQASNFKTWSLAQDFCNSVHGNLASIDSEGTNDFLTVMVAQSVNRETWIGLWKNDVNGKFKWKDGSSVQFAAWHPGTSISKSCIMIKNDGLWIDGHCNSKGPFICKRPLVPYTTNTTVLPSTSAASSGGCEVGYWQFGSKCYGISDPSGPLMTSDLAFANCRRQRGELLTIDSVDEQVFVSSILIGQHHGVWTSMTRWSDGAFKWGGQRVVHFTNWAPGEPSYTRAGMSHENCVELLIRPDMLGRWNDVSCDAERGYICTKALDSSLPPQTAAPSECPHGYSGFTDTCIRHVTSSKQGFVDSQRVCAELGGRVMTVDSEAYNPYSLLKSLSSEGQVWVNYAKNSGSGCFVQTVDTIKQNLKGCTEALTVLCETERLGRTTTPKPTIPPNTTTCHGEHSVRIEQRCFALFKTKLQFHVTLEACTKLGMAPASIHSDTQNQQLIDWINTQNMSLSEFWIGLMDMFGQPLWIDSTSMDYRGAMVMVNYYGSSYVLEKCGYVTTGQYSWFITSDCTEERAFLCADITGDNNGTFVPEEITSSYIYSEETSSVDTSDDARPTYYPINRRYHGGPPDSKAAAPSSLSAGQIAAWVIGACALVACIGAVVYRLRCSSLKAKLLSATKRSDLGFDNALFQKDGDETVMLE</sequence>
<feature type="domain" description="C-type lectin" evidence="3">
    <location>
        <begin position="412"/>
        <end position="526"/>
    </location>
</feature>
<dbReference type="InterPro" id="IPR016187">
    <property type="entry name" value="CTDL_fold"/>
</dbReference>
<dbReference type="Gene3D" id="3.10.100.10">
    <property type="entry name" value="Mannose-Binding Protein A, subunit A"/>
    <property type="match status" value="7"/>
</dbReference>
<keyword evidence="2" id="KW-0812">Transmembrane</keyword>
<dbReference type="SUPFAM" id="SSF56436">
    <property type="entry name" value="C-type lectin-like"/>
    <property type="match status" value="7"/>
</dbReference>
<evidence type="ECO:0000256" key="1">
    <source>
        <dbReference type="ARBA" id="ARBA00023157"/>
    </source>
</evidence>
<evidence type="ECO:0000259" key="3">
    <source>
        <dbReference type="PROSITE" id="PS50041"/>
    </source>
</evidence>
<feature type="domain" description="C-type lectin" evidence="3">
    <location>
        <begin position="261"/>
        <end position="376"/>
    </location>
</feature>
<evidence type="ECO:0000313" key="5">
    <source>
        <dbReference type="Proteomes" id="UP000828390"/>
    </source>
</evidence>
<protein>
    <recommendedName>
        <fullName evidence="3">C-type lectin domain-containing protein</fullName>
    </recommendedName>
</protein>
<feature type="domain" description="C-type lectin" evidence="3">
    <location>
        <begin position="20"/>
        <end position="77"/>
    </location>
</feature>
<dbReference type="PANTHER" id="PTHR22803">
    <property type="entry name" value="MANNOSE, PHOSPHOLIPASE, LECTIN RECEPTOR RELATED"/>
    <property type="match status" value="1"/>
</dbReference>
<organism evidence="4 5">
    <name type="scientific">Dreissena polymorpha</name>
    <name type="common">Zebra mussel</name>
    <name type="synonym">Mytilus polymorpha</name>
    <dbReference type="NCBI Taxonomy" id="45954"/>
    <lineage>
        <taxon>Eukaryota</taxon>
        <taxon>Metazoa</taxon>
        <taxon>Spiralia</taxon>
        <taxon>Lophotrochozoa</taxon>
        <taxon>Mollusca</taxon>
        <taxon>Bivalvia</taxon>
        <taxon>Autobranchia</taxon>
        <taxon>Heteroconchia</taxon>
        <taxon>Euheterodonta</taxon>
        <taxon>Imparidentia</taxon>
        <taxon>Neoheterodontei</taxon>
        <taxon>Myida</taxon>
        <taxon>Dreissenoidea</taxon>
        <taxon>Dreissenidae</taxon>
        <taxon>Dreissena</taxon>
    </lineage>
</organism>
<keyword evidence="1" id="KW-1015">Disulfide bond</keyword>
<dbReference type="InterPro" id="IPR050111">
    <property type="entry name" value="C-type_lectin/snaclec_domain"/>
</dbReference>
<evidence type="ECO:0000313" key="4">
    <source>
        <dbReference type="EMBL" id="KAH3702847.1"/>
    </source>
</evidence>
<name>A0A9D3YL91_DREPO</name>
<gene>
    <name evidence="4" type="ORF">DPMN_077873</name>
</gene>
<feature type="transmembrane region" description="Helical" evidence="2">
    <location>
        <begin position="1005"/>
        <end position="1024"/>
    </location>
</feature>
<keyword evidence="2" id="KW-0472">Membrane</keyword>
<evidence type="ECO:0000256" key="2">
    <source>
        <dbReference type="SAM" id="Phobius"/>
    </source>
</evidence>
<dbReference type="Proteomes" id="UP000828390">
    <property type="component" value="Unassembled WGS sequence"/>
</dbReference>
<feature type="domain" description="C-type lectin" evidence="3">
    <location>
        <begin position="111"/>
        <end position="230"/>
    </location>
</feature>
<keyword evidence="2" id="KW-1133">Transmembrane helix</keyword>
<accession>A0A9D3YL91</accession>